<gene>
    <name evidence="2" type="ORF">ACFY8O_12255</name>
</gene>
<reference evidence="2 3" key="1">
    <citation type="submission" date="2024-10" db="EMBL/GenBank/DDBJ databases">
        <title>The Natural Products Discovery Center: Release of the First 8490 Sequenced Strains for Exploring Actinobacteria Biosynthetic Diversity.</title>
        <authorList>
            <person name="Kalkreuter E."/>
            <person name="Kautsar S.A."/>
            <person name="Yang D."/>
            <person name="Bader C.D."/>
            <person name="Teijaro C.N."/>
            <person name="Fluegel L."/>
            <person name="Davis C.M."/>
            <person name="Simpson J.R."/>
            <person name="Lauterbach L."/>
            <person name="Steele A.D."/>
            <person name="Gui C."/>
            <person name="Meng S."/>
            <person name="Li G."/>
            <person name="Viehrig K."/>
            <person name="Ye F."/>
            <person name="Su P."/>
            <person name="Kiefer A.F."/>
            <person name="Nichols A."/>
            <person name="Cepeda A.J."/>
            <person name="Yan W."/>
            <person name="Fan B."/>
            <person name="Jiang Y."/>
            <person name="Adhikari A."/>
            <person name="Zheng C.-J."/>
            <person name="Schuster L."/>
            <person name="Cowan T.M."/>
            <person name="Smanski M.J."/>
            <person name="Chevrette M.G."/>
            <person name="De Carvalho L.P.S."/>
            <person name="Shen B."/>
        </authorList>
    </citation>
    <scope>NUCLEOTIDE SEQUENCE [LARGE SCALE GENOMIC DNA]</scope>
    <source>
        <strain evidence="2 3">NPDC012540</strain>
    </source>
</reference>
<dbReference type="Proteomes" id="UP001602322">
    <property type="component" value="Unassembled WGS sequence"/>
</dbReference>
<dbReference type="RefSeq" id="WP_387900953.1">
    <property type="nucleotide sequence ID" value="NZ_JBIBEG010000002.1"/>
</dbReference>
<evidence type="ECO:0008006" key="4">
    <source>
        <dbReference type="Google" id="ProtNLM"/>
    </source>
</evidence>
<organism evidence="2 3">
    <name type="scientific">Streptomyces argenteolus</name>
    <dbReference type="NCBI Taxonomy" id="67274"/>
    <lineage>
        <taxon>Bacteria</taxon>
        <taxon>Bacillati</taxon>
        <taxon>Actinomycetota</taxon>
        <taxon>Actinomycetes</taxon>
        <taxon>Kitasatosporales</taxon>
        <taxon>Streptomycetaceae</taxon>
        <taxon>Streptomyces</taxon>
    </lineage>
</organism>
<evidence type="ECO:0000256" key="1">
    <source>
        <dbReference type="SAM" id="MobiDB-lite"/>
    </source>
</evidence>
<dbReference type="EMBL" id="JBIBEG010000002">
    <property type="protein sequence ID" value="MFF5896687.1"/>
    <property type="molecule type" value="Genomic_DNA"/>
</dbReference>
<proteinExistence type="predicted"/>
<feature type="region of interest" description="Disordered" evidence="1">
    <location>
        <begin position="141"/>
        <end position="172"/>
    </location>
</feature>
<accession>A0ABW6X6R4</accession>
<evidence type="ECO:0000313" key="2">
    <source>
        <dbReference type="EMBL" id="MFF5896687.1"/>
    </source>
</evidence>
<comment type="caution">
    <text evidence="2">The sequence shown here is derived from an EMBL/GenBank/DDBJ whole genome shotgun (WGS) entry which is preliminary data.</text>
</comment>
<sequence length="256" mass="25859">MTTADGPHRADGWTAAVRRRLGLGRLLPLGDPEDGSWIAERAAAAVLRDAARGSGAVLGTLRIAPADDAHEAPEPVVPPPPSALPPGPLRIEAAFAATARRPLTVTADALRAALLAAAAQRLGLVVDEVDLRVTELLEEESAAVAKPPSEGRAAESEGPSELRPAEPEGAAGAAAAGVPGVVALTRVLGRAVTHTEGHVRVELATDGGHRALDVAQAVRGAVAGAVEGRPGVAVLVTAVVERGERRRGEDGAPAPG</sequence>
<evidence type="ECO:0000313" key="3">
    <source>
        <dbReference type="Proteomes" id="UP001602322"/>
    </source>
</evidence>
<protein>
    <recommendedName>
        <fullName evidence="4">Nucleopolyhedrovirus P10 family protein</fullName>
    </recommendedName>
</protein>
<name>A0ABW6X6R4_9ACTN</name>
<keyword evidence="3" id="KW-1185">Reference proteome</keyword>